<dbReference type="EMBL" id="FUXL01000007">
    <property type="protein sequence ID" value="SKA17828.1"/>
    <property type="molecule type" value="Genomic_DNA"/>
</dbReference>
<evidence type="ECO:0000259" key="3">
    <source>
        <dbReference type="Pfam" id="PF05368"/>
    </source>
</evidence>
<dbReference type="SUPFAM" id="SSF51735">
    <property type="entry name" value="NAD(P)-binding Rossmann-fold domains"/>
    <property type="match status" value="1"/>
</dbReference>
<dbReference type="OrthoDB" id="319724at2"/>
<dbReference type="Pfam" id="PF05368">
    <property type="entry name" value="NmrA"/>
    <property type="match status" value="1"/>
</dbReference>
<accession>A0A1T4RQ19</accession>
<dbReference type="Proteomes" id="UP000190135">
    <property type="component" value="Unassembled WGS sequence"/>
</dbReference>
<dbReference type="AlphaFoldDB" id="A0A1T4RQ19"/>
<evidence type="ECO:0000256" key="2">
    <source>
        <dbReference type="ARBA" id="ARBA00023002"/>
    </source>
</evidence>
<reference evidence="4 5" key="1">
    <citation type="submission" date="2017-02" db="EMBL/GenBank/DDBJ databases">
        <authorList>
            <person name="Peterson S.W."/>
        </authorList>
    </citation>
    <scope>NUCLEOTIDE SEQUENCE [LARGE SCALE GENOMIC DNA]</scope>
    <source>
        <strain evidence="4 5">USBA 369</strain>
    </source>
</reference>
<dbReference type="CDD" id="cd05259">
    <property type="entry name" value="PCBER_SDR_a"/>
    <property type="match status" value="1"/>
</dbReference>
<dbReference type="InterPro" id="IPR051609">
    <property type="entry name" value="NmrA/Isoflavone_reductase-like"/>
</dbReference>
<dbReference type="PANTHER" id="PTHR47706:SF1">
    <property type="entry name" value="CIPA-LIKE, PUTATIVE (AFU_ORTHOLOGUE AFUA_1G12460)-RELATED"/>
    <property type="match status" value="1"/>
</dbReference>
<name>A0A1T4RQ19_9HYPH</name>
<keyword evidence="1" id="KW-0521">NADP</keyword>
<dbReference type="RefSeq" id="WP_078708643.1">
    <property type="nucleotide sequence ID" value="NZ_FUXL01000007.1"/>
</dbReference>
<gene>
    <name evidence="4" type="ORF">SAMN05428963_107145</name>
</gene>
<organism evidence="4 5">
    <name type="scientific">Consotaella salsifontis</name>
    <dbReference type="NCBI Taxonomy" id="1365950"/>
    <lineage>
        <taxon>Bacteria</taxon>
        <taxon>Pseudomonadati</taxon>
        <taxon>Pseudomonadota</taxon>
        <taxon>Alphaproteobacteria</taxon>
        <taxon>Hyphomicrobiales</taxon>
        <taxon>Aurantimonadaceae</taxon>
        <taxon>Consotaella</taxon>
    </lineage>
</organism>
<keyword evidence="2" id="KW-0560">Oxidoreductase</keyword>
<evidence type="ECO:0000256" key="1">
    <source>
        <dbReference type="ARBA" id="ARBA00022857"/>
    </source>
</evidence>
<proteinExistence type="predicted"/>
<keyword evidence="5" id="KW-1185">Reference proteome</keyword>
<sequence>MISGAGRTVALAGATGDLGARLLSALVRRGVEVRALLRPGTPAAAQDAVHARGATLVPVDLADTAGLADALNGVECVVSVLNGLEPAILDAQGRLLEAAIVAGVPRFIPSDFSLDFTKTRPGANRNMDLRRRFMTRIDAAPIQATSILNGAFADLLTGEAPIVLHRWRRILYWGDADQPFDFTTKDDVADYTADAALDAGAPRFLRIAGTEISPRRLETLMTRLSGHRWKVLRAGGIGRLSGLIQIARALTPATDAPFPVWQGMQYIRDMSSGSGKLAPLDNTRYGKTDWAGAETVLAAPSNLEPNGNRRRV</sequence>
<feature type="domain" description="NmrA-like" evidence="3">
    <location>
        <begin position="8"/>
        <end position="200"/>
    </location>
</feature>
<dbReference type="STRING" id="1365950.SAMN05428963_107145"/>
<dbReference type="InterPro" id="IPR045312">
    <property type="entry name" value="PCBER-like"/>
</dbReference>
<protein>
    <submittedName>
        <fullName evidence="4">NmrA-like family protein</fullName>
    </submittedName>
</protein>
<evidence type="ECO:0000313" key="4">
    <source>
        <dbReference type="EMBL" id="SKA17828.1"/>
    </source>
</evidence>
<dbReference type="InterPro" id="IPR008030">
    <property type="entry name" value="NmrA-like"/>
</dbReference>
<dbReference type="GO" id="GO:0016491">
    <property type="term" value="F:oxidoreductase activity"/>
    <property type="evidence" value="ECO:0007669"/>
    <property type="project" value="UniProtKB-KW"/>
</dbReference>
<evidence type="ECO:0000313" key="5">
    <source>
        <dbReference type="Proteomes" id="UP000190135"/>
    </source>
</evidence>
<dbReference type="Gene3D" id="3.40.50.720">
    <property type="entry name" value="NAD(P)-binding Rossmann-like Domain"/>
    <property type="match status" value="1"/>
</dbReference>
<dbReference type="InterPro" id="IPR036291">
    <property type="entry name" value="NAD(P)-bd_dom_sf"/>
</dbReference>
<dbReference type="PANTHER" id="PTHR47706">
    <property type="entry name" value="NMRA-LIKE FAMILY PROTEIN"/>
    <property type="match status" value="1"/>
</dbReference>